<keyword evidence="10 15" id="KW-0503">Monooxygenase</keyword>
<keyword evidence="8 15" id="KW-0560">Oxidoreductase</keyword>
<keyword evidence="16" id="KW-1185">Reference proteome</keyword>
<dbReference type="InterPro" id="IPR019774">
    <property type="entry name" value="Aromatic-AA_hydroxylase_C"/>
</dbReference>
<evidence type="ECO:0000256" key="8">
    <source>
        <dbReference type="ARBA" id="ARBA00023002"/>
    </source>
</evidence>
<dbReference type="PANTHER" id="PTHR11473">
    <property type="entry name" value="AROMATIC AMINO ACID HYDROXYLASE"/>
    <property type="match status" value="1"/>
</dbReference>
<comment type="caution">
    <text evidence="15">The sequence shown here is derived from an EMBL/GenBank/DDBJ whole genome shotgun (WGS) entry which is preliminary data.</text>
</comment>
<comment type="pathway">
    <text evidence="3">Amino-acid degradation; L-phenylalanine degradation; acetoacetate and fumarate from L-phenylalanine: step 1/6.</text>
</comment>
<dbReference type="GO" id="GO:0006559">
    <property type="term" value="P:L-phenylalanine catabolic process"/>
    <property type="evidence" value="ECO:0007669"/>
    <property type="project" value="UniProtKB-UniPathway"/>
</dbReference>
<dbReference type="PROSITE" id="PS51410">
    <property type="entry name" value="BH4_AAA_HYDROXYL_2"/>
    <property type="match status" value="1"/>
</dbReference>
<dbReference type="CDD" id="cd03348">
    <property type="entry name" value="pro_PheOH"/>
    <property type="match status" value="1"/>
</dbReference>
<evidence type="ECO:0000256" key="12">
    <source>
        <dbReference type="ARBA" id="ARBA00029922"/>
    </source>
</evidence>
<dbReference type="RefSeq" id="WP_046220099.1">
    <property type="nucleotide sequence ID" value="NZ_JWYV01000004.1"/>
</dbReference>
<accession>A0A0F5VEM0</accession>
<dbReference type="NCBIfam" id="TIGR01267">
    <property type="entry name" value="Phe4hydrox_mono"/>
    <property type="match status" value="1"/>
</dbReference>
<dbReference type="EMBL" id="JWYV01000004">
    <property type="protein sequence ID" value="KKD00554.1"/>
    <property type="molecule type" value="Genomic_DNA"/>
</dbReference>
<feature type="binding site" evidence="13">
    <location>
        <position position="122"/>
    </location>
    <ligand>
        <name>Fe cation</name>
        <dbReference type="ChEBI" id="CHEBI:24875"/>
    </ligand>
</feature>
<dbReference type="GO" id="GO:0005506">
    <property type="term" value="F:iron ion binding"/>
    <property type="evidence" value="ECO:0007669"/>
    <property type="project" value="InterPro"/>
</dbReference>
<evidence type="ECO:0000256" key="10">
    <source>
        <dbReference type="ARBA" id="ARBA00023033"/>
    </source>
</evidence>
<dbReference type="OrthoDB" id="9780502at2"/>
<evidence type="ECO:0000313" key="16">
    <source>
        <dbReference type="Proteomes" id="UP000033633"/>
    </source>
</evidence>
<comment type="similarity">
    <text evidence="4">Belongs to the biopterin-dependent aromatic amino acid hydroxylase family.</text>
</comment>
<keyword evidence="7 13" id="KW-0479">Metal-binding</keyword>
<evidence type="ECO:0000256" key="3">
    <source>
        <dbReference type="ARBA" id="ARBA00005088"/>
    </source>
</evidence>
<dbReference type="STRING" id="265726.KY46_07140"/>
<dbReference type="SUPFAM" id="SSF56534">
    <property type="entry name" value="Aromatic aminoacid monoxygenases, catalytic and oligomerization domains"/>
    <property type="match status" value="1"/>
</dbReference>
<dbReference type="InterPro" id="IPR036951">
    <property type="entry name" value="ArAA_hydroxylase_sf"/>
</dbReference>
<dbReference type="InterPro" id="IPR036329">
    <property type="entry name" value="Aro-AA_hydroxylase_C_sf"/>
</dbReference>
<feature type="domain" description="Biopterin-dependent aromatic amino acid hydroxylase family profile" evidence="14">
    <location>
        <begin position="1"/>
        <end position="270"/>
    </location>
</feature>
<protein>
    <recommendedName>
        <fullName evidence="6">Phenylalanine-4-hydroxylase</fullName>
        <ecNumber evidence="5">1.14.16.1</ecNumber>
    </recommendedName>
    <alternativeName>
        <fullName evidence="12">Phe-4-monooxygenase</fullName>
    </alternativeName>
</protein>
<feature type="binding site" evidence="13">
    <location>
        <position position="127"/>
    </location>
    <ligand>
        <name>Fe cation</name>
        <dbReference type="ChEBI" id="CHEBI:24875"/>
    </ligand>
</feature>
<evidence type="ECO:0000256" key="7">
    <source>
        <dbReference type="ARBA" id="ARBA00022723"/>
    </source>
</evidence>
<comment type="cofactor">
    <cofactor evidence="2 13">
        <name>Fe(2+)</name>
        <dbReference type="ChEBI" id="CHEBI:29033"/>
    </cofactor>
</comment>
<reference evidence="15 16" key="1">
    <citation type="submission" date="2014-12" db="EMBL/GenBank/DDBJ databases">
        <title>Mercury Reductase activity and rhizosphere competence traits in the genome of root associated Photobacterium halotolerans MELD1.</title>
        <authorList>
            <person name="Mathew D.C."/>
            <person name="Huang C.-C."/>
        </authorList>
    </citation>
    <scope>NUCLEOTIDE SEQUENCE [LARGE SCALE GENOMIC DNA]</scope>
    <source>
        <strain evidence="15 16">MELD1</strain>
    </source>
</reference>
<evidence type="ECO:0000313" key="15">
    <source>
        <dbReference type="EMBL" id="KKD00554.1"/>
    </source>
</evidence>
<dbReference type="UniPathway" id="UPA00139">
    <property type="reaction ID" value="UER00337"/>
</dbReference>
<evidence type="ECO:0000256" key="9">
    <source>
        <dbReference type="ARBA" id="ARBA00023004"/>
    </source>
</evidence>
<evidence type="ECO:0000256" key="13">
    <source>
        <dbReference type="PIRSR" id="PIRSR601273-2"/>
    </source>
</evidence>
<evidence type="ECO:0000256" key="6">
    <source>
        <dbReference type="ARBA" id="ARBA00020276"/>
    </source>
</evidence>
<dbReference type="PROSITE" id="PS00367">
    <property type="entry name" value="BH4_AAA_HYDROXYL_1"/>
    <property type="match status" value="1"/>
</dbReference>
<comment type="catalytic activity">
    <reaction evidence="1">
        <text>(6R)-L-erythro-5,6,7,8-tetrahydrobiopterin + L-phenylalanine + O2 = (4aS,6R)-4a-hydroxy-L-erythro-5,6,7,8-tetrahydrobiopterin + L-tyrosine</text>
        <dbReference type="Rhea" id="RHEA:20273"/>
        <dbReference type="ChEBI" id="CHEBI:15379"/>
        <dbReference type="ChEBI" id="CHEBI:15642"/>
        <dbReference type="ChEBI" id="CHEBI:58095"/>
        <dbReference type="ChEBI" id="CHEBI:58315"/>
        <dbReference type="ChEBI" id="CHEBI:59560"/>
        <dbReference type="EC" id="1.14.16.1"/>
    </reaction>
</comment>
<dbReference type="InterPro" id="IPR005960">
    <property type="entry name" value="Phe-4-hydroxylase_mono"/>
</dbReference>
<dbReference type="PANTHER" id="PTHR11473:SF24">
    <property type="entry name" value="PHENYLALANINE-4-HYDROXYLASE"/>
    <property type="match status" value="1"/>
</dbReference>
<dbReference type="PATRIC" id="fig|265726.11.peg.3487"/>
<keyword evidence="11" id="KW-0585">Phenylalanine catabolism</keyword>
<dbReference type="GO" id="GO:0004505">
    <property type="term" value="F:phenylalanine 4-monooxygenase activity"/>
    <property type="evidence" value="ECO:0007669"/>
    <property type="project" value="UniProtKB-EC"/>
</dbReference>
<dbReference type="Gene3D" id="1.10.800.10">
    <property type="entry name" value="Aromatic amino acid hydroxylase"/>
    <property type="match status" value="1"/>
</dbReference>
<evidence type="ECO:0000256" key="11">
    <source>
        <dbReference type="ARBA" id="ARBA00023232"/>
    </source>
</evidence>
<dbReference type="PRINTS" id="PR00372">
    <property type="entry name" value="FYWHYDRXLASE"/>
</dbReference>
<dbReference type="Proteomes" id="UP000033633">
    <property type="component" value="Unassembled WGS sequence"/>
</dbReference>
<keyword evidence="9 13" id="KW-0408">Iron</keyword>
<feature type="binding site" evidence="13">
    <location>
        <position position="167"/>
    </location>
    <ligand>
        <name>Fe cation</name>
        <dbReference type="ChEBI" id="CHEBI:24875"/>
    </ligand>
</feature>
<sequence length="270" mass="31289">MGKATKYVSKQPDENGFIHWSDDEHQIWHDLVTRQLGCIQGRACDEYIQGLELLNLPVDRVPQLAEVNQVLMKSTGWQCVEVPALINFDRFFKLLANKQFPVATFLRSREEFDYLQEPDFFHEVFGHCAMLTHPAFAEFTHTYGRLGFAASKEERVYLARLYWFTVEFGLMRQHGERRIYGGGILSSPGETEYAMTSDKPVYKAFDPVDVLRTPYRIDIMQPIYFEIDGIQQLFELAHQDIMSMVHQAQSLGLHAPLYPPKNKEQVGEYV</sequence>
<gene>
    <name evidence="15" type="primary">phhA</name>
    <name evidence="15" type="ORF">KY46_07140</name>
</gene>
<dbReference type="NCBIfam" id="NF008877">
    <property type="entry name" value="PRK11913.1-2"/>
    <property type="match status" value="1"/>
</dbReference>
<evidence type="ECO:0000256" key="2">
    <source>
        <dbReference type="ARBA" id="ARBA00001954"/>
    </source>
</evidence>
<dbReference type="AlphaFoldDB" id="A0A0F5VEM0"/>
<evidence type="ECO:0000256" key="4">
    <source>
        <dbReference type="ARBA" id="ARBA00009712"/>
    </source>
</evidence>
<proteinExistence type="inferred from homology"/>
<organism evidence="15 16">
    <name type="scientific">Photobacterium halotolerans</name>
    <dbReference type="NCBI Taxonomy" id="265726"/>
    <lineage>
        <taxon>Bacteria</taxon>
        <taxon>Pseudomonadati</taxon>
        <taxon>Pseudomonadota</taxon>
        <taxon>Gammaproteobacteria</taxon>
        <taxon>Vibrionales</taxon>
        <taxon>Vibrionaceae</taxon>
        <taxon>Photobacterium</taxon>
    </lineage>
</organism>
<dbReference type="Pfam" id="PF00351">
    <property type="entry name" value="Biopterin_H"/>
    <property type="match status" value="1"/>
</dbReference>
<dbReference type="InterPro" id="IPR018301">
    <property type="entry name" value="ArAA_hydroxylase_Fe/CU_BS"/>
</dbReference>
<evidence type="ECO:0000259" key="14">
    <source>
        <dbReference type="PROSITE" id="PS51410"/>
    </source>
</evidence>
<name>A0A0F5VEM0_9GAMM</name>
<evidence type="ECO:0000256" key="1">
    <source>
        <dbReference type="ARBA" id="ARBA00001060"/>
    </source>
</evidence>
<dbReference type="EC" id="1.14.16.1" evidence="5"/>
<dbReference type="InterPro" id="IPR001273">
    <property type="entry name" value="ArAA_hydroxylase"/>
</dbReference>
<evidence type="ECO:0000256" key="5">
    <source>
        <dbReference type="ARBA" id="ARBA00011995"/>
    </source>
</evidence>